<evidence type="ECO:0000313" key="3">
    <source>
        <dbReference type="Proteomes" id="UP000032254"/>
    </source>
</evidence>
<dbReference type="OrthoDB" id="9804685at2"/>
<reference evidence="2 3" key="1">
    <citation type="submission" date="2015-01" db="EMBL/GenBank/DDBJ databases">
        <title>Sequencing and annotation of Micromonospora carbonacea strain JXNU-1 genome.</title>
        <authorList>
            <person name="Long Z."/>
            <person name="Huang Y."/>
            <person name="Jiang Y."/>
        </authorList>
    </citation>
    <scope>NUCLEOTIDE SEQUENCE [LARGE SCALE GENOMIC DNA]</scope>
    <source>
        <strain evidence="2 3">JXNU-1</strain>
    </source>
</reference>
<dbReference type="InterPro" id="IPR027275">
    <property type="entry name" value="PRC-brl_dom"/>
</dbReference>
<evidence type="ECO:0000313" key="2">
    <source>
        <dbReference type="EMBL" id="KIR61272.1"/>
    </source>
</evidence>
<accession>A0A0D0UQY5</accession>
<dbReference type="AlphaFoldDB" id="A0A0D0UQY5"/>
<gene>
    <name evidence="2" type="ORF">TK50_26480</name>
</gene>
<dbReference type="PATRIC" id="fig|47853.6.peg.5547"/>
<protein>
    <recommendedName>
        <fullName evidence="1">PRC-barrel domain-containing protein</fullName>
    </recommendedName>
</protein>
<comment type="caution">
    <text evidence="2">The sequence shown here is derived from an EMBL/GenBank/DDBJ whole genome shotgun (WGS) entry which is preliminary data.</text>
</comment>
<evidence type="ECO:0000259" key="1">
    <source>
        <dbReference type="Pfam" id="PF05239"/>
    </source>
</evidence>
<feature type="domain" description="PRC-barrel" evidence="1">
    <location>
        <begin position="6"/>
        <end position="46"/>
    </location>
</feature>
<proteinExistence type="predicted"/>
<organism evidence="2 3">
    <name type="scientific">Micromonospora haikouensis</name>
    <dbReference type="NCBI Taxonomy" id="686309"/>
    <lineage>
        <taxon>Bacteria</taxon>
        <taxon>Bacillati</taxon>
        <taxon>Actinomycetota</taxon>
        <taxon>Actinomycetes</taxon>
        <taxon>Micromonosporales</taxon>
        <taxon>Micromonosporaceae</taxon>
        <taxon>Micromonospora</taxon>
    </lineage>
</organism>
<name>A0A0D0UQY5_9ACTN</name>
<dbReference type="EMBL" id="JXSX01000003">
    <property type="protein sequence ID" value="KIR61272.1"/>
    <property type="molecule type" value="Genomic_DNA"/>
</dbReference>
<sequence>MRMQLGRQLLDRQIVDRDGRLVGKVDDVEFGVDADGVLYVAALLTGQGALGQRIGGRIGRLLVAVADRFTEERAVTPLRIPYRLVERVDSAVRLRACLDDLPSSPVEQWLRRHLIGRIPGADRAGG</sequence>
<dbReference type="Proteomes" id="UP000032254">
    <property type="component" value="Unassembled WGS sequence"/>
</dbReference>
<dbReference type="Pfam" id="PF05239">
    <property type="entry name" value="PRC"/>
    <property type="match status" value="1"/>
</dbReference>
<keyword evidence="3" id="KW-1185">Reference proteome</keyword>
<dbReference type="RefSeq" id="WP_043968074.1">
    <property type="nucleotide sequence ID" value="NZ_JBEZEN010000022.1"/>
</dbReference>